<sequence length="236" mass="27515">METKEKFFFPKRTNHWKSKYQAEKDTKLQAILSDSKTKFCKISRSQIRKCQRSKMDRFPLYTFLKYFQKIFYFKLDVNKKINTFSFGPVKKFAVGKRRRGKCQSSKYKVWKYSSCYKKFTYRARLGNAFTTGIGATLQYFNETVHSSTLRYVAHPSNIARMAYKLSILAYLQVGEMLYQCDSVTLAHDATAVVDKHPDFQISVRLPDGTAVDYTVTLFHLYSKYGNCSSLSLIVIL</sequence>
<accession>T1ER13</accession>
<protein>
    <submittedName>
        <fullName evidence="1 2">Uncharacterized protein</fullName>
    </submittedName>
</protein>
<organism evidence="2 3">
    <name type="scientific">Helobdella robusta</name>
    <name type="common">Californian leech</name>
    <dbReference type="NCBI Taxonomy" id="6412"/>
    <lineage>
        <taxon>Eukaryota</taxon>
        <taxon>Metazoa</taxon>
        <taxon>Spiralia</taxon>
        <taxon>Lophotrochozoa</taxon>
        <taxon>Annelida</taxon>
        <taxon>Clitellata</taxon>
        <taxon>Hirudinea</taxon>
        <taxon>Rhynchobdellida</taxon>
        <taxon>Glossiphoniidae</taxon>
        <taxon>Helobdella</taxon>
    </lineage>
</organism>
<dbReference type="CTD" id="20199013"/>
<dbReference type="GeneID" id="20199013"/>
<dbReference type="HOGENOM" id="CLU_1176552_0_0_1"/>
<dbReference type="Proteomes" id="UP000015101">
    <property type="component" value="Unassembled WGS sequence"/>
</dbReference>
<reference evidence="1 3" key="2">
    <citation type="journal article" date="2013" name="Nature">
        <title>Insights into bilaterian evolution from three spiralian genomes.</title>
        <authorList>
            <person name="Simakov O."/>
            <person name="Marletaz F."/>
            <person name="Cho S.J."/>
            <person name="Edsinger-Gonzales E."/>
            <person name="Havlak P."/>
            <person name="Hellsten U."/>
            <person name="Kuo D.H."/>
            <person name="Larsson T."/>
            <person name="Lv J."/>
            <person name="Arendt D."/>
            <person name="Savage R."/>
            <person name="Osoegawa K."/>
            <person name="de Jong P."/>
            <person name="Grimwood J."/>
            <person name="Chapman J.A."/>
            <person name="Shapiro H."/>
            <person name="Aerts A."/>
            <person name="Otillar R.P."/>
            <person name="Terry A.Y."/>
            <person name="Boore J.L."/>
            <person name="Grigoriev I.V."/>
            <person name="Lindberg D.R."/>
            <person name="Seaver E.C."/>
            <person name="Weisblat D.A."/>
            <person name="Putnam N.H."/>
            <person name="Rokhsar D.S."/>
        </authorList>
    </citation>
    <scope>NUCLEOTIDE SEQUENCE</scope>
</reference>
<reference evidence="3" key="1">
    <citation type="submission" date="2012-12" db="EMBL/GenBank/DDBJ databases">
        <authorList>
            <person name="Hellsten U."/>
            <person name="Grimwood J."/>
            <person name="Chapman J.A."/>
            <person name="Shapiro H."/>
            <person name="Aerts A."/>
            <person name="Otillar R.P."/>
            <person name="Terry A.Y."/>
            <person name="Boore J.L."/>
            <person name="Simakov O."/>
            <person name="Marletaz F."/>
            <person name="Cho S.-J."/>
            <person name="Edsinger-Gonzales E."/>
            <person name="Havlak P."/>
            <person name="Kuo D.-H."/>
            <person name="Larsson T."/>
            <person name="Lv J."/>
            <person name="Arendt D."/>
            <person name="Savage R."/>
            <person name="Osoegawa K."/>
            <person name="de Jong P."/>
            <person name="Lindberg D.R."/>
            <person name="Seaver E.C."/>
            <person name="Weisblat D.A."/>
            <person name="Putnam N.H."/>
            <person name="Grigoriev I.V."/>
            <person name="Rokhsar D.S."/>
        </authorList>
    </citation>
    <scope>NUCLEOTIDE SEQUENCE</scope>
</reference>
<reference evidence="2" key="3">
    <citation type="submission" date="2015-06" db="UniProtKB">
        <authorList>
            <consortium name="EnsemblMetazoa"/>
        </authorList>
    </citation>
    <scope>IDENTIFICATION</scope>
</reference>
<dbReference type="OrthoDB" id="6157228at2759"/>
<dbReference type="EMBL" id="KB096742">
    <property type="protein sequence ID" value="ESO01855.1"/>
    <property type="molecule type" value="Genomic_DNA"/>
</dbReference>
<dbReference type="InParanoid" id="T1ER13"/>
<evidence type="ECO:0000313" key="3">
    <source>
        <dbReference type="Proteomes" id="UP000015101"/>
    </source>
</evidence>
<evidence type="ECO:0000313" key="2">
    <source>
        <dbReference type="EnsemblMetazoa" id="HelroP161034"/>
    </source>
</evidence>
<dbReference type="EMBL" id="AMQM01000739">
    <property type="status" value="NOT_ANNOTATED_CDS"/>
    <property type="molecule type" value="Genomic_DNA"/>
</dbReference>
<keyword evidence="3" id="KW-1185">Reference proteome</keyword>
<name>T1ER13_HELRO</name>
<evidence type="ECO:0000313" key="1">
    <source>
        <dbReference type="EMBL" id="ESO01855.1"/>
    </source>
</evidence>
<dbReference type="EnsemblMetazoa" id="HelroT161034">
    <property type="protein sequence ID" value="HelroP161034"/>
    <property type="gene ID" value="HelroG161034"/>
</dbReference>
<dbReference type="AlphaFoldDB" id="T1ER13"/>
<dbReference type="KEGG" id="hro:HELRODRAFT_161034"/>
<proteinExistence type="predicted"/>
<gene>
    <name evidence="2" type="primary">20199013</name>
    <name evidence="1" type="ORF">HELRODRAFT_161034</name>
</gene>
<dbReference type="RefSeq" id="XP_009019263.1">
    <property type="nucleotide sequence ID" value="XM_009021015.1"/>
</dbReference>